<feature type="compositionally biased region" description="Polar residues" evidence="1">
    <location>
        <begin position="299"/>
        <end position="311"/>
    </location>
</feature>
<gene>
    <name evidence="2" type="primary">Cep295nl</name>
</gene>
<protein>
    <submittedName>
        <fullName evidence="2">CEP295 N-terminal like</fullName>
    </submittedName>
</protein>
<dbReference type="GO" id="GO:0005814">
    <property type="term" value="C:centriole"/>
    <property type="evidence" value="ECO:0007669"/>
    <property type="project" value="TreeGrafter"/>
</dbReference>
<feature type="compositionally biased region" description="Polar residues" evidence="1">
    <location>
        <begin position="221"/>
        <end position="234"/>
    </location>
</feature>
<evidence type="ECO:0000256" key="1">
    <source>
        <dbReference type="SAM" id="MobiDB-lite"/>
    </source>
</evidence>
<evidence type="ECO:0000313" key="3">
    <source>
        <dbReference type="Proteomes" id="UP000694385"/>
    </source>
</evidence>
<dbReference type="AlphaFoldDB" id="A0A8C5KS09"/>
<feature type="region of interest" description="Disordered" evidence="1">
    <location>
        <begin position="116"/>
        <end position="266"/>
    </location>
</feature>
<dbReference type="OMA" id="WHSQMIR"/>
<dbReference type="PANTHER" id="PTHR21553">
    <property type="entry name" value="ALMS1-RELATED"/>
    <property type="match status" value="1"/>
</dbReference>
<dbReference type="GeneTree" id="ENSGT00940000153123"/>
<dbReference type="GO" id="GO:0031514">
    <property type="term" value="C:motile cilium"/>
    <property type="evidence" value="ECO:0007669"/>
    <property type="project" value="Ensembl"/>
</dbReference>
<feature type="compositionally biased region" description="Basic and acidic residues" evidence="1">
    <location>
        <begin position="198"/>
        <end position="214"/>
    </location>
</feature>
<name>A0A8C5KS09_JACJA</name>
<feature type="compositionally biased region" description="Basic and acidic residues" evidence="1">
    <location>
        <begin position="116"/>
        <end position="126"/>
    </location>
</feature>
<keyword evidence="3" id="KW-1185">Reference proteome</keyword>
<accession>A0A8C5KS09</accession>
<proteinExistence type="predicted"/>
<sequence length="536" mass="61092">LQRGMEKAAELSAASGEEALALRPKPTLLQVRDKGDVTLKQWKTRQLEHLTEELKAELQEARLQQVRDLERLYLARLLDEAAGRRAVGNDLDLEEPVHRGTARSLRTKERQRIAMREERAHREEPSRQQAWHPKSRKKAAGSERRASKARGSNPSEKVRGKRAPLSKTGGGYQPVGPRMGRGTDLAKLNPLLAGSGETKYKEEAQKEAAREGRRQVGKGTSHFQSSQGKVSNQEELWPPDSPYKQGSASPGSLRKPGDKNQLQREIESAFEELFNTNRKLKKHLSLHLEQRLKVDQTPDEQQSVSELQGQGSDPLREENVGETDTAPAEETGRSLENNLKQLLSETEYPRYQQMSKCALKRECLTPIAEMDSPSNEEDLLSLNPETGCEPPKVTSLAEETLEPHLQKQVDLSDWVASRLKQKTELEQRRQKALLGLTEHPDMSLEIHYKAELEEERKARRKMRLALLKSYPTGTQSLDRSSELRTTSLLDSDLLQEEDKQNQMIRDLQQQILEKNNLHKQFLEKARKRLQEFQNSF</sequence>
<feature type="compositionally biased region" description="Basic and acidic residues" evidence="1">
    <location>
        <begin position="255"/>
        <end position="266"/>
    </location>
</feature>
<dbReference type="PANTHER" id="PTHR21553:SF33">
    <property type="entry name" value="CEP295 N-TERMINAL-LIKE PROTEIN"/>
    <property type="match status" value="1"/>
</dbReference>
<reference evidence="2" key="2">
    <citation type="submission" date="2025-09" db="UniProtKB">
        <authorList>
            <consortium name="Ensembl"/>
        </authorList>
    </citation>
    <scope>IDENTIFICATION</scope>
</reference>
<dbReference type="GO" id="GO:0005829">
    <property type="term" value="C:cytosol"/>
    <property type="evidence" value="ECO:0007669"/>
    <property type="project" value="TreeGrafter"/>
</dbReference>
<dbReference type="GO" id="GO:0046599">
    <property type="term" value="P:regulation of centriole replication"/>
    <property type="evidence" value="ECO:0007669"/>
    <property type="project" value="TreeGrafter"/>
</dbReference>
<evidence type="ECO:0000313" key="2">
    <source>
        <dbReference type="Ensembl" id="ENSJJAP00000011616.1"/>
    </source>
</evidence>
<dbReference type="GO" id="GO:0005813">
    <property type="term" value="C:centrosome"/>
    <property type="evidence" value="ECO:0007669"/>
    <property type="project" value="TreeGrafter"/>
</dbReference>
<feature type="region of interest" description="Disordered" evidence="1">
    <location>
        <begin position="291"/>
        <end position="341"/>
    </location>
</feature>
<dbReference type="Proteomes" id="UP000694385">
    <property type="component" value="Unassembled WGS sequence"/>
</dbReference>
<dbReference type="Ensembl" id="ENSJJAT00000018092.1">
    <property type="protein sequence ID" value="ENSJJAP00000011616.1"/>
    <property type="gene ID" value="ENSJJAG00000014899.1"/>
</dbReference>
<reference evidence="2" key="1">
    <citation type="submission" date="2025-08" db="UniProtKB">
        <authorList>
            <consortium name="Ensembl"/>
        </authorList>
    </citation>
    <scope>IDENTIFICATION</scope>
</reference>
<organism evidence="2 3">
    <name type="scientific">Jaculus jaculus</name>
    <name type="common">Lesser Egyptian jerboa</name>
    <dbReference type="NCBI Taxonomy" id="51337"/>
    <lineage>
        <taxon>Eukaryota</taxon>
        <taxon>Metazoa</taxon>
        <taxon>Chordata</taxon>
        <taxon>Craniata</taxon>
        <taxon>Vertebrata</taxon>
        <taxon>Euteleostomi</taxon>
        <taxon>Mammalia</taxon>
        <taxon>Eutheria</taxon>
        <taxon>Euarchontoglires</taxon>
        <taxon>Glires</taxon>
        <taxon>Rodentia</taxon>
        <taxon>Myomorpha</taxon>
        <taxon>Dipodoidea</taxon>
        <taxon>Dipodidae</taxon>
        <taxon>Dipodinae</taxon>
        <taxon>Jaculus</taxon>
    </lineage>
</organism>